<comment type="caution">
    <text evidence="2">The sequence shown here is derived from an EMBL/GenBank/DDBJ whole genome shotgun (WGS) entry which is preliminary data.</text>
</comment>
<sequence length="197" mass="22470">MWDADRDRGAETVTNRMAPPGRDRQILCKRAMLKGFFTAWLHIITVWWWLQESSPHTHTQSRQTQTGQTAFLSERKWVVIIMGGNGEMASRRRARYGALISLVTSEFLHVHAQIYKKLQVAHLVLASQSRRSFFSERRTGKCARKRERGGRQKGGMGKNDSVPKCPVLLLSNNSNACLVLVRSVFLYSDCAVSMYII</sequence>
<keyword evidence="3" id="KW-1185">Reference proteome</keyword>
<keyword evidence="1" id="KW-0812">Transmembrane</keyword>
<keyword evidence="1" id="KW-1133">Transmembrane helix</keyword>
<evidence type="ECO:0000313" key="3">
    <source>
        <dbReference type="Proteomes" id="UP000281406"/>
    </source>
</evidence>
<protein>
    <submittedName>
        <fullName evidence="2">Uncharacterized protein</fullName>
    </submittedName>
</protein>
<dbReference type="Proteomes" id="UP000281406">
    <property type="component" value="Unassembled WGS sequence"/>
</dbReference>
<name>A0A3N0XJR1_ANAGA</name>
<dbReference type="EMBL" id="RJVU01071502">
    <property type="protein sequence ID" value="ROI46668.1"/>
    <property type="molecule type" value="Genomic_DNA"/>
</dbReference>
<feature type="transmembrane region" description="Helical" evidence="1">
    <location>
        <begin position="31"/>
        <end position="50"/>
    </location>
</feature>
<proteinExistence type="predicted"/>
<organism evidence="2 3">
    <name type="scientific">Anabarilius grahami</name>
    <name type="common">Kanglang fish</name>
    <name type="synonym">Barilius grahami</name>
    <dbReference type="NCBI Taxonomy" id="495550"/>
    <lineage>
        <taxon>Eukaryota</taxon>
        <taxon>Metazoa</taxon>
        <taxon>Chordata</taxon>
        <taxon>Craniata</taxon>
        <taxon>Vertebrata</taxon>
        <taxon>Euteleostomi</taxon>
        <taxon>Actinopterygii</taxon>
        <taxon>Neopterygii</taxon>
        <taxon>Teleostei</taxon>
        <taxon>Ostariophysi</taxon>
        <taxon>Cypriniformes</taxon>
        <taxon>Xenocyprididae</taxon>
        <taxon>Xenocypridinae</taxon>
        <taxon>Xenocypridinae incertae sedis</taxon>
        <taxon>Anabarilius</taxon>
    </lineage>
</organism>
<evidence type="ECO:0000313" key="2">
    <source>
        <dbReference type="EMBL" id="ROI46668.1"/>
    </source>
</evidence>
<keyword evidence="1" id="KW-0472">Membrane</keyword>
<accession>A0A3N0XJR1</accession>
<gene>
    <name evidence="2" type="ORF">DPX16_7786</name>
</gene>
<dbReference type="AlphaFoldDB" id="A0A3N0XJR1"/>
<evidence type="ECO:0000256" key="1">
    <source>
        <dbReference type="SAM" id="Phobius"/>
    </source>
</evidence>
<reference evidence="2 3" key="1">
    <citation type="submission" date="2018-10" db="EMBL/GenBank/DDBJ databases">
        <title>Genome assembly for a Yunnan-Guizhou Plateau 3E fish, Anabarilius grahami (Regan), and its evolutionary and genetic applications.</title>
        <authorList>
            <person name="Jiang W."/>
        </authorList>
    </citation>
    <scope>NUCLEOTIDE SEQUENCE [LARGE SCALE GENOMIC DNA]</scope>
    <source>
        <strain evidence="2">AG-KIZ</strain>
        <tissue evidence="2">Muscle</tissue>
    </source>
</reference>